<evidence type="ECO:0000313" key="4">
    <source>
        <dbReference type="Proteomes" id="UP000245754"/>
    </source>
</evidence>
<evidence type="ECO:0000259" key="2">
    <source>
        <dbReference type="Pfam" id="PF00857"/>
    </source>
</evidence>
<dbReference type="AlphaFoldDB" id="A0A316EVR4"/>
<gene>
    <name evidence="3" type="ORF">C7419_101714</name>
</gene>
<sequence>MSAPFTLLDAAGASRKPSAWQDAVLVIVDHQQEYVDGRLPLTGMPSAIAACADLLALAREHGTPVVHIVHHGKAGGAFDPETRFARIIDRLTPRGDEATVVKHLPNSFAGTDLAARLEALGRKELIVAGFQTHMCVSATVRSALDHGYRCTVVAAACATRDLPDPLGGEPLSAASLHRATLAALHDRFATVVPDASAWH</sequence>
<evidence type="ECO:0000256" key="1">
    <source>
        <dbReference type="ARBA" id="ARBA00022801"/>
    </source>
</evidence>
<organism evidence="3 4">
    <name type="scientific">Cupriavidus plantarum</name>
    <dbReference type="NCBI Taxonomy" id="942865"/>
    <lineage>
        <taxon>Bacteria</taxon>
        <taxon>Pseudomonadati</taxon>
        <taxon>Pseudomonadota</taxon>
        <taxon>Betaproteobacteria</taxon>
        <taxon>Burkholderiales</taxon>
        <taxon>Burkholderiaceae</taxon>
        <taxon>Cupriavidus</taxon>
    </lineage>
</organism>
<dbReference type="Pfam" id="PF00857">
    <property type="entry name" value="Isochorismatase"/>
    <property type="match status" value="1"/>
</dbReference>
<dbReference type="CDD" id="cd01014">
    <property type="entry name" value="nicotinamidase_related"/>
    <property type="match status" value="1"/>
</dbReference>
<keyword evidence="4" id="KW-1185">Reference proteome</keyword>
<accession>A0A316EVR4</accession>
<dbReference type="Proteomes" id="UP000245754">
    <property type="component" value="Unassembled WGS sequence"/>
</dbReference>
<dbReference type="InterPro" id="IPR050272">
    <property type="entry name" value="Isochorismatase-like_hydrls"/>
</dbReference>
<comment type="caution">
    <text evidence="3">The sequence shown here is derived from an EMBL/GenBank/DDBJ whole genome shotgun (WGS) entry which is preliminary data.</text>
</comment>
<dbReference type="GeneID" id="98343614"/>
<protein>
    <submittedName>
        <fullName evidence="3">Nicotinamidase-related amidase</fullName>
    </submittedName>
</protein>
<reference evidence="3 4" key="1">
    <citation type="submission" date="2018-05" db="EMBL/GenBank/DDBJ databases">
        <title>Genomic Encyclopedia of Type Strains, Phase IV (KMG-V): Genome sequencing to study the core and pangenomes of soil and plant-associated prokaryotes.</title>
        <authorList>
            <person name="Whitman W."/>
        </authorList>
    </citation>
    <scope>NUCLEOTIDE SEQUENCE [LARGE SCALE GENOMIC DNA]</scope>
    <source>
        <strain evidence="3 4">SLV-132</strain>
    </source>
</reference>
<dbReference type="PANTHER" id="PTHR43540">
    <property type="entry name" value="PEROXYUREIDOACRYLATE/UREIDOACRYLATE AMIDOHYDROLASE-RELATED"/>
    <property type="match status" value="1"/>
</dbReference>
<dbReference type="PANTHER" id="PTHR43540:SF15">
    <property type="entry name" value="BLR5631 PROTEIN"/>
    <property type="match status" value="1"/>
</dbReference>
<evidence type="ECO:0000313" key="3">
    <source>
        <dbReference type="EMBL" id="PWK36847.1"/>
    </source>
</evidence>
<dbReference type="SUPFAM" id="SSF52499">
    <property type="entry name" value="Isochorismatase-like hydrolases"/>
    <property type="match status" value="1"/>
</dbReference>
<dbReference type="EMBL" id="QGGT01000001">
    <property type="protein sequence ID" value="PWK36847.1"/>
    <property type="molecule type" value="Genomic_DNA"/>
</dbReference>
<dbReference type="Gene3D" id="3.40.50.850">
    <property type="entry name" value="Isochorismatase-like"/>
    <property type="match status" value="1"/>
</dbReference>
<proteinExistence type="predicted"/>
<keyword evidence="1" id="KW-0378">Hydrolase</keyword>
<dbReference type="GO" id="GO:0016787">
    <property type="term" value="F:hydrolase activity"/>
    <property type="evidence" value="ECO:0007669"/>
    <property type="project" value="UniProtKB-KW"/>
</dbReference>
<dbReference type="InterPro" id="IPR036380">
    <property type="entry name" value="Isochorismatase-like_sf"/>
</dbReference>
<dbReference type="InterPro" id="IPR000868">
    <property type="entry name" value="Isochorismatase-like_dom"/>
</dbReference>
<feature type="domain" description="Isochorismatase-like" evidence="2">
    <location>
        <begin position="24"/>
        <end position="192"/>
    </location>
</feature>
<dbReference type="RefSeq" id="WP_109580633.1">
    <property type="nucleotide sequence ID" value="NZ_CAJPUX010000007.1"/>
</dbReference>
<dbReference type="OrthoDB" id="5360912at2"/>
<name>A0A316EVR4_9BURK</name>